<accession>B8FMG7</accession>
<keyword evidence="3" id="KW-1185">Reference proteome</keyword>
<feature type="signal peptide" evidence="1">
    <location>
        <begin position="1"/>
        <end position="33"/>
    </location>
</feature>
<evidence type="ECO:0008006" key="4">
    <source>
        <dbReference type="Google" id="ProtNLM"/>
    </source>
</evidence>
<evidence type="ECO:0000256" key="1">
    <source>
        <dbReference type="SAM" id="SignalP"/>
    </source>
</evidence>
<gene>
    <name evidence="2" type="ordered locus">Dalk_4325</name>
</gene>
<protein>
    <recommendedName>
        <fullName evidence="4">Nickel transport complex, NikM subunit, transmembrane</fullName>
    </recommendedName>
</protein>
<dbReference type="AlphaFoldDB" id="B8FMG7"/>
<feature type="chain" id="PRO_5002872302" description="Nickel transport complex, NikM subunit, transmembrane" evidence="1">
    <location>
        <begin position="34"/>
        <end position="248"/>
    </location>
</feature>
<evidence type="ECO:0000313" key="3">
    <source>
        <dbReference type="Proteomes" id="UP000000739"/>
    </source>
</evidence>
<evidence type="ECO:0000313" key="2">
    <source>
        <dbReference type="EMBL" id="ACL06005.1"/>
    </source>
</evidence>
<keyword evidence="1" id="KW-0732">Signal</keyword>
<dbReference type="EMBL" id="CP001322">
    <property type="protein sequence ID" value="ACL06005.1"/>
    <property type="molecule type" value="Genomic_DNA"/>
</dbReference>
<organism evidence="2 3">
    <name type="scientific">Desulfatibacillum aliphaticivorans</name>
    <dbReference type="NCBI Taxonomy" id="218208"/>
    <lineage>
        <taxon>Bacteria</taxon>
        <taxon>Pseudomonadati</taxon>
        <taxon>Thermodesulfobacteriota</taxon>
        <taxon>Desulfobacteria</taxon>
        <taxon>Desulfobacterales</taxon>
        <taxon>Desulfatibacillaceae</taxon>
        <taxon>Desulfatibacillum</taxon>
    </lineage>
</organism>
<sequence length="248" mass="27529">MKTQKAAATRFSPSRLALIACVLAICFTAPSFAHNLWIVGDPHDKGDGVVDLYFEHWLGPGDGAYTGPILERGKTTLRTPDGNTISLTMKSASQGENKKYLSANAGKTPQSYAVDHASLYGIYHGRLDFFYGKCIQAKTKKDLEALAESPNLPFQFVPQVTEDGKLLLKLQYFSNPLPKTKIKRVKKDGTEETFETDKKGEFIFTPDKPGKYHFSSLAFEHEAAGAFEYQAFKGIMYGTTLTINWPVE</sequence>
<reference evidence="2 3" key="1">
    <citation type="journal article" date="2012" name="Environ. Microbiol.">
        <title>The genome sequence of Desulfatibacillum alkenivorans AK-01: a blueprint for anaerobic alkane oxidation.</title>
        <authorList>
            <person name="Callaghan A.V."/>
            <person name="Morris B.E."/>
            <person name="Pereira I.A."/>
            <person name="McInerney M.J."/>
            <person name="Austin R.N."/>
            <person name="Groves J.T."/>
            <person name="Kukor J.J."/>
            <person name="Suflita J.M."/>
            <person name="Young L.Y."/>
            <person name="Zylstra G.J."/>
            <person name="Wawrik B."/>
        </authorList>
    </citation>
    <scope>NUCLEOTIDE SEQUENCE [LARGE SCALE GENOMIC DNA]</scope>
    <source>
        <strain evidence="2 3">AK-01</strain>
    </source>
</reference>
<dbReference type="RefSeq" id="WP_015949051.1">
    <property type="nucleotide sequence ID" value="NC_011768.1"/>
</dbReference>
<dbReference type="HOGENOM" id="CLU_1118745_0_0_7"/>
<proteinExistence type="predicted"/>
<name>B8FMG7_DESAL</name>
<dbReference type="KEGG" id="dal:Dalk_4325"/>
<dbReference type="Proteomes" id="UP000000739">
    <property type="component" value="Chromosome"/>
</dbReference>